<gene>
    <name evidence="2" type="ORF">GCM10022246_36650</name>
</gene>
<dbReference type="EMBL" id="BAABAK010000020">
    <property type="protein sequence ID" value="GAA3981240.1"/>
    <property type="molecule type" value="Genomic_DNA"/>
</dbReference>
<keyword evidence="3" id="KW-1185">Reference proteome</keyword>
<dbReference type="InterPro" id="IPR011440">
    <property type="entry name" value="DUF1543"/>
</dbReference>
<dbReference type="Pfam" id="PF07566">
    <property type="entry name" value="DUF1543"/>
    <property type="match status" value="1"/>
</dbReference>
<evidence type="ECO:0000313" key="3">
    <source>
        <dbReference type="Proteomes" id="UP001501081"/>
    </source>
</evidence>
<evidence type="ECO:0000313" key="2">
    <source>
        <dbReference type="EMBL" id="GAA3981240.1"/>
    </source>
</evidence>
<protein>
    <submittedName>
        <fullName evidence="2">DUF1543 domain-containing protein</fullName>
    </submittedName>
</protein>
<dbReference type="Gene3D" id="3.10.20.10">
    <property type="match status" value="2"/>
</dbReference>
<feature type="domain" description="DUF1543" evidence="1">
    <location>
        <begin position="30"/>
        <end position="81"/>
    </location>
</feature>
<organism evidence="2 3">
    <name type="scientific">Pedobacter ginsengiterrae</name>
    <dbReference type="NCBI Taxonomy" id="871696"/>
    <lineage>
        <taxon>Bacteria</taxon>
        <taxon>Pseudomonadati</taxon>
        <taxon>Bacteroidota</taxon>
        <taxon>Sphingobacteriia</taxon>
        <taxon>Sphingobacteriales</taxon>
        <taxon>Sphingobacteriaceae</taxon>
        <taxon>Pedobacter</taxon>
    </lineage>
</organism>
<dbReference type="Proteomes" id="UP001501081">
    <property type="component" value="Unassembled WGS sequence"/>
</dbReference>
<reference evidence="3" key="1">
    <citation type="journal article" date="2019" name="Int. J. Syst. Evol. Microbiol.">
        <title>The Global Catalogue of Microorganisms (GCM) 10K type strain sequencing project: providing services to taxonomists for standard genome sequencing and annotation.</title>
        <authorList>
            <consortium name="The Broad Institute Genomics Platform"/>
            <consortium name="The Broad Institute Genome Sequencing Center for Infectious Disease"/>
            <person name="Wu L."/>
            <person name="Ma J."/>
        </authorList>
    </citation>
    <scope>NUCLEOTIDE SEQUENCE [LARGE SCALE GENOMIC DNA]</scope>
    <source>
        <strain evidence="3">JCM 17338</strain>
    </source>
</reference>
<dbReference type="RefSeq" id="WP_344769401.1">
    <property type="nucleotide sequence ID" value="NZ_BAABAK010000020.1"/>
</dbReference>
<accession>A0ABP7QEJ9</accession>
<name>A0ABP7QEJ9_9SPHI</name>
<sequence length="198" mass="22838">MRLNLDMINETQEPTPKLFMLLLGSKAPKRNVEQHDYFFGIAHSLKELVPQIKLFWPEAGNSIHIDGWREVNTVNGFEVKVIARSAFINPSENKLFFINLGGYQSNKLEEQHYTVLTVQNDRAQAVQDAKKTIFFKSNSIKGANSHIDEKYGVDVDDIHKVEDILDQKQKKNYHLQISEAPNLIEDEIHLGYFKLDKL</sequence>
<proteinExistence type="predicted"/>
<evidence type="ECO:0000259" key="1">
    <source>
        <dbReference type="Pfam" id="PF07566"/>
    </source>
</evidence>
<comment type="caution">
    <text evidence="2">The sequence shown here is derived from an EMBL/GenBank/DDBJ whole genome shotgun (WGS) entry which is preliminary data.</text>
</comment>